<gene>
    <name evidence="1" type="ORF">CGW93_04320</name>
</gene>
<reference evidence="2" key="1">
    <citation type="submission" date="2017-07" db="EMBL/GenBank/DDBJ databases">
        <title>Novel pathways for hydrocarbon cycling and metabolic interdependencies in hydrothermal sediment communities.</title>
        <authorList>
            <person name="Dombrowski N."/>
            <person name="Seitz K."/>
            <person name="Teske A."/>
            <person name="Baker B."/>
        </authorList>
    </citation>
    <scope>NUCLEOTIDE SEQUENCE [LARGE SCALE GENOMIC DNA]</scope>
</reference>
<dbReference type="AlphaFoldDB" id="A0A257LTB6"/>
<dbReference type="EMBL" id="NMUJ01000062">
    <property type="protein sequence ID" value="OYV02670.1"/>
    <property type="molecule type" value="Genomic_DNA"/>
</dbReference>
<organism evidence="1 2">
    <name type="scientific">candidate division WOR-3 bacterium 4484_18</name>
    <dbReference type="NCBI Taxonomy" id="2020626"/>
    <lineage>
        <taxon>Bacteria</taxon>
        <taxon>Bacteria division WOR-3</taxon>
    </lineage>
</organism>
<feature type="non-terminal residue" evidence="1">
    <location>
        <position position="1"/>
    </location>
</feature>
<dbReference type="Proteomes" id="UP000216312">
    <property type="component" value="Unassembled WGS sequence"/>
</dbReference>
<proteinExistence type="predicted"/>
<sequence>PMYQVFVNLTGANLIEDVETKVLDKVTQVAPTKDALLQVTLQGRLGLHPSEIKRERLKKLIDDRFTPMSTHIRMEVTTFSDTEGEELPLHQLICDTIQAMIDESPEYRHLKDKLTDIVLKLKQLTLNETISETEIIEELRKDSNVLKEYRDKEHQIYKGDQLKLW</sequence>
<protein>
    <submittedName>
        <fullName evidence="1">Uncharacterized protein</fullName>
    </submittedName>
</protein>
<accession>A0A257LTB6</accession>
<comment type="caution">
    <text evidence="1">The sequence shown here is derived from an EMBL/GenBank/DDBJ whole genome shotgun (WGS) entry which is preliminary data.</text>
</comment>
<evidence type="ECO:0000313" key="2">
    <source>
        <dbReference type="Proteomes" id="UP000216312"/>
    </source>
</evidence>
<evidence type="ECO:0000313" key="1">
    <source>
        <dbReference type="EMBL" id="OYV02670.1"/>
    </source>
</evidence>
<name>A0A257LTB6_UNCW3</name>